<gene>
    <name evidence="3" type="ORF">A3770_15p73890</name>
</gene>
<protein>
    <recommendedName>
        <fullName evidence="2">Small ribosomal subunit protein mS35 mitochondrial conserved domain-containing protein</fullName>
    </recommendedName>
</protein>
<name>A0A5B8MX38_9CHLO</name>
<sequence>MALAQVLGRVVVGLRGSLGRPSVSQLRYLSITRALEALMTPSPLDMSLLSCVQQGKVTQQPAAGRTFASSSSSGEEEAGDVEQATKQEEKVKGDDVIYPRNYEEVEDELYDMVEDLLPNIHKPLYNVWDKLPEDERDVIQWDEKNSKERGSIGDMLSDLYDDEQWDMDEEITQAEETVGQAGSDHALERVSDWEDTIFQWEYYLVLHPQAVALPRHPKNDKVRLTVQLENLRSYYGLSEAQKSHIALICGPRYKSKSDSILLTTQTHQSRADNQRHLMNVVKELVEEAKSFVPS</sequence>
<dbReference type="EMBL" id="CP031048">
    <property type="protein sequence ID" value="QDZ24871.1"/>
    <property type="molecule type" value="Genomic_DNA"/>
</dbReference>
<dbReference type="GO" id="GO:0003735">
    <property type="term" value="F:structural constituent of ribosome"/>
    <property type="evidence" value="ECO:0007669"/>
    <property type="project" value="InterPro"/>
</dbReference>
<proteinExistence type="predicted"/>
<dbReference type="PANTHER" id="PTHR13490">
    <property type="entry name" value="MITOCHONDRIAL 28S RIBOSOMAL PROTEIN S28"/>
    <property type="match status" value="1"/>
</dbReference>
<feature type="region of interest" description="Disordered" evidence="1">
    <location>
        <begin position="60"/>
        <end position="92"/>
    </location>
</feature>
<accession>A0A5B8MX38</accession>
<dbReference type="PANTHER" id="PTHR13490:SF0">
    <property type="entry name" value="SMALL RIBOSOMAL SUBUNIT PROTEIN MS35"/>
    <property type="match status" value="1"/>
</dbReference>
<dbReference type="GO" id="GO:0005763">
    <property type="term" value="C:mitochondrial small ribosomal subunit"/>
    <property type="evidence" value="ECO:0007669"/>
    <property type="project" value="TreeGrafter"/>
</dbReference>
<dbReference type="GO" id="GO:0032543">
    <property type="term" value="P:mitochondrial translation"/>
    <property type="evidence" value="ECO:0007669"/>
    <property type="project" value="InterPro"/>
</dbReference>
<evidence type="ECO:0000313" key="4">
    <source>
        <dbReference type="Proteomes" id="UP000316726"/>
    </source>
</evidence>
<evidence type="ECO:0000259" key="2">
    <source>
        <dbReference type="Pfam" id="PF10213"/>
    </source>
</evidence>
<dbReference type="AlphaFoldDB" id="A0A5B8MX38"/>
<reference evidence="3 4" key="1">
    <citation type="submission" date="2018-07" db="EMBL/GenBank/DDBJ databases">
        <title>The complete nuclear genome of the prasinophyte Chloropicon primus (CCMP1205).</title>
        <authorList>
            <person name="Pombert J.-F."/>
            <person name="Otis C."/>
            <person name="Turmel M."/>
            <person name="Lemieux C."/>
        </authorList>
    </citation>
    <scope>NUCLEOTIDE SEQUENCE [LARGE SCALE GENOMIC DNA]</scope>
    <source>
        <strain evidence="3 4">CCMP1205</strain>
    </source>
</reference>
<organism evidence="3 4">
    <name type="scientific">Chloropicon primus</name>
    <dbReference type="NCBI Taxonomy" id="1764295"/>
    <lineage>
        <taxon>Eukaryota</taxon>
        <taxon>Viridiplantae</taxon>
        <taxon>Chlorophyta</taxon>
        <taxon>Chloropicophyceae</taxon>
        <taxon>Chloropicales</taxon>
        <taxon>Chloropicaceae</taxon>
        <taxon>Chloropicon</taxon>
    </lineage>
</organism>
<dbReference type="Proteomes" id="UP000316726">
    <property type="component" value="Chromosome 15"/>
</dbReference>
<evidence type="ECO:0000256" key="1">
    <source>
        <dbReference type="SAM" id="MobiDB-lite"/>
    </source>
</evidence>
<evidence type="ECO:0000313" key="3">
    <source>
        <dbReference type="EMBL" id="QDZ24871.1"/>
    </source>
</evidence>
<feature type="domain" description="Small ribosomal subunit protein mS35 mitochondrial conserved" evidence="2">
    <location>
        <begin position="215"/>
        <end position="290"/>
    </location>
</feature>
<dbReference type="InterPro" id="IPR039848">
    <property type="entry name" value="Ribosomal_mS35_mt"/>
</dbReference>
<dbReference type="STRING" id="1764295.A0A5B8MX38"/>
<feature type="compositionally biased region" description="Basic and acidic residues" evidence="1">
    <location>
        <begin position="83"/>
        <end position="92"/>
    </location>
</feature>
<dbReference type="Pfam" id="PF10213">
    <property type="entry name" value="MRP-S28"/>
    <property type="match status" value="1"/>
</dbReference>
<keyword evidence="4" id="KW-1185">Reference proteome</keyword>
<dbReference type="InterPro" id="IPR019349">
    <property type="entry name" value="Ribosomal_mS35_mit"/>
</dbReference>